<feature type="coiled-coil region" evidence="1">
    <location>
        <begin position="231"/>
        <end position="355"/>
    </location>
</feature>
<dbReference type="Pfam" id="PF13555">
    <property type="entry name" value="AAA_29"/>
    <property type="match status" value="1"/>
</dbReference>
<name>A4J222_DESRM</name>
<proteinExistence type="predicted"/>
<dbReference type="GO" id="GO:0006302">
    <property type="term" value="P:double-strand break repair"/>
    <property type="evidence" value="ECO:0007669"/>
    <property type="project" value="TreeGrafter"/>
</dbReference>
<feature type="coiled-coil region" evidence="1">
    <location>
        <begin position="704"/>
        <end position="759"/>
    </location>
</feature>
<reference evidence="2 3" key="1">
    <citation type="submission" date="2007-03" db="EMBL/GenBank/DDBJ databases">
        <title>Complete sequence of Desulfotomaculum reducens MI-1.</title>
        <authorList>
            <consortium name="US DOE Joint Genome Institute"/>
            <person name="Copeland A."/>
            <person name="Lucas S."/>
            <person name="Lapidus A."/>
            <person name="Barry K."/>
            <person name="Detter J.C."/>
            <person name="Glavina del Rio T."/>
            <person name="Hammon N."/>
            <person name="Israni S."/>
            <person name="Dalin E."/>
            <person name="Tice H."/>
            <person name="Pitluck S."/>
            <person name="Sims D."/>
            <person name="Brettin T."/>
            <person name="Bruce D."/>
            <person name="Han C."/>
            <person name="Tapia R."/>
            <person name="Schmutz J."/>
            <person name="Larimer F."/>
            <person name="Land M."/>
            <person name="Hauser L."/>
            <person name="Kyrpides N."/>
            <person name="Kim E."/>
            <person name="Tebo B.M."/>
            <person name="Richardson P."/>
        </authorList>
    </citation>
    <scope>NUCLEOTIDE SEQUENCE [LARGE SCALE GENOMIC DNA]</scope>
    <source>
        <strain evidence="2 3">MI-1</strain>
    </source>
</reference>
<dbReference type="PANTHER" id="PTHR32182">
    <property type="entry name" value="DNA REPLICATION AND REPAIR PROTEIN RECF"/>
    <property type="match status" value="1"/>
</dbReference>
<gene>
    <name evidence="2" type="ordered locus">Dred_0583</name>
</gene>
<dbReference type="Proteomes" id="UP000001556">
    <property type="component" value="Chromosome"/>
</dbReference>
<dbReference type="KEGG" id="drm:Dred_0583"/>
<evidence type="ECO:0000313" key="2">
    <source>
        <dbReference type="EMBL" id="ABO49125.1"/>
    </source>
</evidence>
<dbReference type="PANTHER" id="PTHR32182:SF22">
    <property type="entry name" value="ATP-DEPENDENT ENDONUCLEASE, OLD FAMILY-RELATED"/>
    <property type="match status" value="1"/>
</dbReference>
<dbReference type="SUPFAM" id="SSF52540">
    <property type="entry name" value="P-loop containing nucleoside triphosphate hydrolases"/>
    <property type="match status" value="1"/>
</dbReference>
<dbReference type="Gene3D" id="3.40.50.300">
    <property type="entry name" value="P-loop containing nucleotide triphosphate hydrolases"/>
    <property type="match status" value="2"/>
</dbReference>
<dbReference type="EMBL" id="CP000612">
    <property type="protein sequence ID" value="ABO49125.1"/>
    <property type="molecule type" value="Genomic_DNA"/>
</dbReference>
<organism evidence="2 3">
    <name type="scientific">Desulforamulus reducens (strain ATCC BAA-1160 / DSM 100696 / MI-1)</name>
    <name type="common">Desulfotomaculum reducens</name>
    <dbReference type="NCBI Taxonomy" id="349161"/>
    <lineage>
        <taxon>Bacteria</taxon>
        <taxon>Bacillati</taxon>
        <taxon>Bacillota</taxon>
        <taxon>Clostridia</taxon>
        <taxon>Eubacteriales</taxon>
        <taxon>Peptococcaceae</taxon>
        <taxon>Desulforamulus</taxon>
    </lineage>
</organism>
<dbReference type="GO" id="GO:0000731">
    <property type="term" value="P:DNA synthesis involved in DNA repair"/>
    <property type="evidence" value="ECO:0007669"/>
    <property type="project" value="TreeGrafter"/>
</dbReference>
<protein>
    <submittedName>
        <fullName evidence="2">SMC domain protein</fullName>
    </submittedName>
</protein>
<feature type="coiled-coil region" evidence="1">
    <location>
        <begin position="849"/>
        <end position="892"/>
    </location>
</feature>
<dbReference type="InterPro" id="IPR027417">
    <property type="entry name" value="P-loop_NTPase"/>
</dbReference>
<dbReference type="STRING" id="349161.Dred_0583"/>
<dbReference type="HOGENOM" id="CLU_009040_1_0_9"/>
<evidence type="ECO:0000256" key="1">
    <source>
        <dbReference type="SAM" id="Coils"/>
    </source>
</evidence>
<evidence type="ECO:0000313" key="3">
    <source>
        <dbReference type="Proteomes" id="UP000001556"/>
    </source>
</evidence>
<sequence length="1109" mass="129592">MKLLTRILLINWHYIKYQCIDFSDINFLTGKNGSGKSTIIDALQLVLLGDTSGFYFNKAANDKSQRSLKGYLRGEVAEDEETNTVYLRNDDFSSYLVLEFHDKKSNQYFCLGVVFDCYDDGSHDHQFFYLNDKLPANHFIEKGTELNRKGLKAFFFNNYSRGKYQFFETNSKYQEVALGKLGQINKKFFRLLKKAVPFSPIMDIKGFISEFVCDVENKIDITDMQENIRYYKQLEHDLEIVKRKIGILKEIESQHKFYCEELQRLETQKYLIDRGIQEQLQNRVAKIAQDIHRLREKIAANEGSLREKEEELTSLQEERDHLFAEKINSDVYRKREELGRQIEDLQRESKAIEHSKGILLGLIKGVLYTWREVYQWCRENLAEMPLLEEPLDYLANISEGKLELITREKLWFVKQALQEYVNKINDAYSTHRTELDGLMQYLGRLEEEIKNLRQGIKAFPPAILELKNLIAEKLSAKHQRDIKPQIFADLLEIKSDQWRNAIEGYLNTQKFYLIVEPKYFIEALKIYDEFKFTHKIYDVGIVDIEKIIARHPRPQPNSLAEEVESTNPYARSYADFLLGHVIKCEKVEQLRDFRTSITPSCMLYHNYVARQINPQRYETPYIGQRAVINQLRLKEAKYTEVSEQRDALGPKVAKLAQLRNSSVINDENISSILQNKQAVDRLPQVTHALDKATRQLAALDLSYLTRVEKLLKEAENNIGVVNKQIRELEKSKGKYYSERDEKEKALPLLEKDIAAQKEDIKSRYEAPWVEAVGEPRFRQELSQRKDPENIVNTFTTTVKGTQSRIENKWKAMLESRIIYNRDYNGALDVNAQGNAAYAQELRVLEDTSLVQYEEKIKDAQEKAQEQFKEDFISKLKKNIEDAREQIDDLNKALKDIPFGRDKYRFTVTPNPHYKKYYEMITDDMLLEGLTLFSASFQSRYQDVVEELFRQIIDVDEGLVSADRREELNKNLDKFTDYRTYLDFDLAVTDDRGMESRLSRVIAKKSGGETQTPFYISVLASFVQLYRIKSRNQDNTVRILVFDEAYSKMDHQRIKESINLIRKLGLQVILSAPTEKIGDIAPLVDRNLCVTRIKNETVIKSFDPREVEGA</sequence>
<dbReference type="AlphaFoldDB" id="A4J222"/>
<dbReference type="Pfam" id="PF13558">
    <property type="entry name" value="SbcC_Walker_B"/>
    <property type="match status" value="1"/>
</dbReference>
<keyword evidence="1" id="KW-0175">Coiled coil</keyword>
<accession>A4J222</accession>
<keyword evidence="3" id="KW-1185">Reference proteome</keyword>
<dbReference type="eggNOG" id="COG4913">
    <property type="taxonomic scope" value="Bacteria"/>
</dbReference>